<evidence type="ECO:0000313" key="28">
    <source>
        <dbReference type="RefSeq" id="XP_006834790.1"/>
    </source>
</evidence>
<evidence type="ECO:0000259" key="23">
    <source>
        <dbReference type="PROSITE" id="PS50025"/>
    </source>
</evidence>
<feature type="domain" description="Laminin G" evidence="23">
    <location>
        <begin position="2138"/>
        <end position="2321"/>
    </location>
</feature>
<evidence type="ECO:0000256" key="19">
    <source>
        <dbReference type="ARBA" id="ARBA00083678"/>
    </source>
</evidence>
<feature type="disulfide bond" evidence="21">
    <location>
        <begin position="828"/>
        <end position="837"/>
    </location>
</feature>
<keyword evidence="11" id="KW-0325">Glycoprotein</keyword>
<feature type="disulfide bond" evidence="21">
    <location>
        <begin position="1055"/>
        <end position="1072"/>
    </location>
</feature>
<feature type="domain" description="Laminin EGF-like" evidence="24">
    <location>
        <begin position="407"/>
        <end position="461"/>
    </location>
</feature>
<feature type="disulfide bond" evidence="21">
    <location>
        <begin position="407"/>
        <end position="419"/>
    </location>
</feature>
<evidence type="ECO:0000259" key="25">
    <source>
        <dbReference type="PROSITE" id="PS51115"/>
    </source>
</evidence>
<keyword evidence="27" id="KW-1185">Reference proteome</keyword>
<dbReference type="PROSITE" id="PS01248">
    <property type="entry name" value="EGF_LAM_1"/>
    <property type="match status" value="5"/>
</dbReference>
<dbReference type="PANTHER" id="PTHR10574:SF291">
    <property type="entry name" value="LAMININ SUBUNIT ALPHA-2"/>
    <property type="match status" value="1"/>
</dbReference>
<accession>A0A9B0T026</accession>
<dbReference type="GO" id="GO:0030155">
    <property type="term" value="P:regulation of cell adhesion"/>
    <property type="evidence" value="ECO:0007669"/>
    <property type="project" value="InterPro"/>
</dbReference>
<dbReference type="Gene3D" id="2.170.300.10">
    <property type="entry name" value="Tie2 ligand-binding domain superfamily"/>
    <property type="match status" value="2"/>
</dbReference>
<feature type="domain" description="Laminin EGF-like" evidence="24">
    <location>
        <begin position="1099"/>
        <end position="1158"/>
    </location>
</feature>
<feature type="domain" description="Laminin G" evidence="23">
    <location>
        <begin position="2756"/>
        <end position="2927"/>
    </location>
</feature>
<feature type="disulfide bond" evidence="20">
    <location>
        <begin position="2676"/>
        <end position="2703"/>
    </location>
</feature>
<evidence type="ECO:0000256" key="13">
    <source>
        <dbReference type="ARBA" id="ARBA00064740"/>
    </source>
</evidence>
<dbReference type="FunFam" id="2.170.300.10:FF:000008">
    <property type="entry name" value="Laminin subunit alpha 2"/>
    <property type="match status" value="1"/>
</dbReference>
<feature type="disulfide bond" evidence="21">
    <location>
        <begin position="980"/>
        <end position="989"/>
    </location>
</feature>
<dbReference type="InterPro" id="IPR000742">
    <property type="entry name" value="EGF"/>
</dbReference>
<evidence type="ECO:0000256" key="4">
    <source>
        <dbReference type="ARBA" id="ARBA00022530"/>
    </source>
</evidence>
<dbReference type="Pfam" id="PF00052">
    <property type="entry name" value="Laminin_B"/>
    <property type="match status" value="2"/>
</dbReference>
<dbReference type="InterPro" id="IPR056863">
    <property type="entry name" value="LMN_ATRN_NET-like_EGF"/>
</dbReference>
<feature type="disulfide bond" evidence="21">
    <location>
        <begin position="882"/>
        <end position="891"/>
    </location>
</feature>
<feature type="disulfide bond" evidence="21">
    <location>
        <begin position="1522"/>
        <end position="1539"/>
    </location>
</feature>
<name>A0A9B0T026_CHRAS</name>
<dbReference type="FunFam" id="2.10.25.10:FF:000082">
    <property type="entry name" value="Laminin subunit alpha 1"/>
    <property type="match status" value="1"/>
</dbReference>
<feature type="domain" description="Laminin EGF-like" evidence="24">
    <location>
        <begin position="911"/>
        <end position="959"/>
    </location>
</feature>
<reference evidence="28" key="1">
    <citation type="submission" date="2025-08" db="UniProtKB">
        <authorList>
            <consortium name="RefSeq"/>
        </authorList>
    </citation>
    <scope>IDENTIFICATION</scope>
    <source>
        <tissue evidence="28">Spleen</tissue>
    </source>
</reference>
<feature type="domain" description="Laminin N-terminal" evidence="26">
    <location>
        <begin position="28"/>
        <end position="279"/>
    </location>
</feature>
<feature type="disulfide bond" evidence="21">
    <location>
        <begin position="1099"/>
        <end position="1111"/>
    </location>
</feature>
<keyword evidence="4" id="KW-0272">Extracellular matrix</keyword>
<dbReference type="PROSITE" id="PS50025">
    <property type="entry name" value="LAM_G_DOMAIN"/>
    <property type="match status" value="5"/>
</dbReference>
<keyword evidence="9 22" id="KW-0175">Coiled coil</keyword>
<dbReference type="FunFam" id="2.10.25.10:FF:000250">
    <property type="entry name" value="Laminin subunit alpha 2"/>
    <property type="match status" value="1"/>
</dbReference>
<keyword evidence="5" id="KW-0732">Signal</keyword>
<feature type="domain" description="Laminin EGF-like" evidence="24">
    <location>
        <begin position="750"/>
        <end position="799"/>
    </location>
</feature>
<dbReference type="GO" id="GO:0007411">
    <property type="term" value="P:axon guidance"/>
    <property type="evidence" value="ECO:0007669"/>
    <property type="project" value="TreeGrafter"/>
</dbReference>
<dbReference type="Gene3D" id="2.60.120.260">
    <property type="entry name" value="Galactose-binding domain-like"/>
    <property type="match status" value="1"/>
</dbReference>
<dbReference type="SUPFAM" id="SSF57196">
    <property type="entry name" value="EGF/Laminin"/>
    <property type="match status" value="12"/>
</dbReference>
<evidence type="ECO:0000256" key="2">
    <source>
        <dbReference type="ARBA" id="ARBA00004302"/>
    </source>
</evidence>
<feature type="domain" description="Laminin G" evidence="23">
    <location>
        <begin position="2519"/>
        <end position="2703"/>
    </location>
</feature>
<evidence type="ECO:0000256" key="7">
    <source>
        <dbReference type="ARBA" id="ARBA00022869"/>
    </source>
</evidence>
<dbReference type="Pfam" id="PF06008">
    <property type="entry name" value="Laminin_I"/>
    <property type="match status" value="1"/>
</dbReference>
<dbReference type="SMART" id="SM00181">
    <property type="entry name" value="EGF"/>
    <property type="match status" value="9"/>
</dbReference>
<feature type="disulfide bond" evidence="21">
    <location>
        <begin position="1025"/>
        <end position="1034"/>
    </location>
</feature>
<dbReference type="SUPFAM" id="SSF56399">
    <property type="entry name" value="ADP-ribosylation"/>
    <property type="match status" value="1"/>
</dbReference>
<comment type="subunit">
    <text evidence="13">Laminin is a complex glycoprotein, consisting of three different polypeptide chains (alpha, beta, gamma), which are bound to each other by disulfide bonds into a cross-shaped molecule comprising one long and three short arms with globules at each end. Alpha-2 is a subunit of laminin-2 (laminin-211 or merosin), laminin-4 (laminin-221 or S-merosin) and laminin-12 (laminin-213). Interacts with FBLN1, FBLN2 and NID2.</text>
</comment>
<feature type="disulfide bond" evidence="21">
    <location>
        <begin position="960"/>
        <end position="972"/>
    </location>
</feature>
<dbReference type="FunFam" id="2.60.120.200:FF:000061">
    <property type="entry name" value="Laminin subunit alpha 2"/>
    <property type="match status" value="1"/>
</dbReference>
<feature type="disulfide bond" evidence="21">
    <location>
        <begin position="769"/>
        <end position="778"/>
    </location>
</feature>
<dbReference type="FunFam" id="2.10.25.10:FF:000461">
    <property type="entry name" value="laminin subunit alpha-2 isoform X1"/>
    <property type="match status" value="1"/>
</dbReference>
<dbReference type="InterPro" id="IPR001791">
    <property type="entry name" value="Laminin_G"/>
</dbReference>
<gene>
    <name evidence="28" type="primary">LAMA2</name>
</gene>
<comment type="caution">
    <text evidence="21">Lacks conserved residue(s) required for the propagation of feature annotation.</text>
</comment>
<dbReference type="InterPro" id="IPR010307">
    <property type="entry name" value="Laminin_dom_II"/>
</dbReference>
<dbReference type="SMART" id="SM00281">
    <property type="entry name" value="LamB"/>
    <property type="match status" value="2"/>
</dbReference>
<keyword evidence="12 21" id="KW-0424">Laminin EGF-like domain</keyword>
<keyword evidence="10 21" id="KW-1015">Disulfide bond</keyword>
<feature type="disulfide bond" evidence="21">
    <location>
        <begin position="1520"/>
        <end position="1532"/>
    </location>
</feature>
<keyword evidence="6" id="KW-0677">Repeat</keyword>
<feature type="disulfide bond" evidence="21">
    <location>
        <begin position="1129"/>
        <end position="1138"/>
    </location>
</feature>
<dbReference type="GO" id="GO:0009887">
    <property type="term" value="P:animal organ morphogenesis"/>
    <property type="evidence" value="ECO:0007669"/>
    <property type="project" value="TreeGrafter"/>
</dbReference>
<evidence type="ECO:0000256" key="11">
    <source>
        <dbReference type="ARBA" id="ARBA00023180"/>
    </source>
</evidence>
<keyword evidence="3" id="KW-0964">Secreted</keyword>
<dbReference type="FunFam" id="2.60.120.260:FF:000017">
    <property type="entry name" value="Laminin subunit alpha 2"/>
    <property type="match status" value="1"/>
</dbReference>
<feature type="domain" description="Laminin G" evidence="23">
    <location>
        <begin position="2333"/>
        <end position="2514"/>
    </location>
</feature>
<evidence type="ECO:0000256" key="10">
    <source>
        <dbReference type="ARBA" id="ARBA00023157"/>
    </source>
</evidence>
<comment type="subcellular location">
    <subcellularLocation>
        <location evidence="2">Secreted</location>
        <location evidence="2">Extracellular space</location>
        <location evidence="2">Extracellular matrix</location>
        <location evidence="2">Basement membrane</location>
    </subcellularLocation>
</comment>
<dbReference type="GO" id="GO:0005102">
    <property type="term" value="F:signaling receptor binding"/>
    <property type="evidence" value="ECO:0007669"/>
    <property type="project" value="InterPro"/>
</dbReference>
<dbReference type="PROSITE" id="PS51117">
    <property type="entry name" value="LAMININ_NTER"/>
    <property type="match status" value="1"/>
</dbReference>
<organism evidence="27 28">
    <name type="scientific">Chrysochloris asiatica</name>
    <name type="common">Cape golden mole</name>
    <dbReference type="NCBI Taxonomy" id="185453"/>
    <lineage>
        <taxon>Eukaryota</taxon>
        <taxon>Metazoa</taxon>
        <taxon>Chordata</taxon>
        <taxon>Craniata</taxon>
        <taxon>Vertebrata</taxon>
        <taxon>Euteleostomi</taxon>
        <taxon>Mammalia</taxon>
        <taxon>Eutheria</taxon>
        <taxon>Afrotheria</taxon>
        <taxon>Chrysochloridae</taxon>
        <taxon>Chrysochlorinae</taxon>
        <taxon>Chrysochloris</taxon>
    </lineage>
</organism>
<feature type="coiled-coil region" evidence="22">
    <location>
        <begin position="1675"/>
        <end position="1778"/>
    </location>
</feature>
<feature type="disulfide bond" evidence="21">
    <location>
        <begin position="911"/>
        <end position="923"/>
    </location>
</feature>
<dbReference type="Gene3D" id="2.10.25.10">
    <property type="entry name" value="Laminin"/>
    <property type="match status" value="13"/>
</dbReference>
<dbReference type="Proteomes" id="UP000504623">
    <property type="component" value="Unplaced"/>
</dbReference>
<feature type="disulfide bond" evidence="21">
    <location>
        <begin position="481"/>
        <end position="490"/>
    </location>
</feature>
<feature type="coiled-coil region" evidence="22">
    <location>
        <begin position="2027"/>
        <end position="2133"/>
    </location>
</feature>
<evidence type="ECO:0000313" key="27">
    <source>
        <dbReference type="Proteomes" id="UP000504623"/>
    </source>
</evidence>
<evidence type="ECO:0000259" key="26">
    <source>
        <dbReference type="PROSITE" id="PS51117"/>
    </source>
</evidence>
<dbReference type="Pfam" id="PF00054">
    <property type="entry name" value="Laminin_G_1"/>
    <property type="match status" value="4"/>
</dbReference>
<dbReference type="GO" id="GO:0005201">
    <property type="term" value="F:extracellular matrix structural constituent"/>
    <property type="evidence" value="ECO:0007669"/>
    <property type="project" value="TreeGrafter"/>
</dbReference>
<dbReference type="PRINTS" id="PR00011">
    <property type="entry name" value="EGFLAMININ"/>
</dbReference>
<dbReference type="FunFam" id="2.10.25.10:FF:000189">
    <property type="entry name" value="Laminin subunit alpha 2"/>
    <property type="match status" value="1"/>
</dbReference>
<feature type="disulfide bond" evidence="21">
    <location>
        <begin position="1432"/>
        <end position="1441"/>
    </location>
</feature>
<dbReference type="FunFam" id="2.60.120.200:FF:000063">
    <property type="entry name" value="Laminin subunit alpha 2"/>
    <property type="match status" value="1"/>
</dbReference>
<dbReference type="SMART" id="SM00282">
    <property type="entry name" value="LamG"/>
    <property type="match status" value="5"/>
</dbReference>
<feature type="domain" description="Laminin IV type A" evidence="25">
    <location>
        <begin position="1174"/>
        <end position="1372"/>
    </location>
</feature>
<dbReference type="CTD" id="3908"/>
<dbReference type="SUPFAM" id="SSF49899">
    <property type="entry name" value="Concanavalin A-like lectins/glucanases"/>
    <property type="match status" value="5"/>
</dbReference>
<feature type="disulfide bond" evidence="21">
    <location>
        <begin position="1074"/>
        <end position="1083"/>
    </location>
</feature>
<evidence type="ECO:0000256" key="21">
    <source>
        <dbReference type="PROSITE-ProRule" id="PRU00460"/>
    </source>
</evidence>
<feature type="domain" description="Laminin EGF-like" evidence="24">
    <location>
        <begin position="1007"/>
        <end position="1052"/>
    </location>
</feature>
<dbReference type="PROSITE" id="PS51115">
    <property type="entry name" value="LAMININ_IVA"/>
    <property type="match status" value="2"/>
</dbReference>
<dbReference type="FunFam" id="2.170.300.10:FF:000026">
    <property type="entry name" value="laminin subunit alpha-2 isoform X2"/>
    <property type="match status" value="1"/>
</dbReference>
<dbReference type="FunFam" id="2.10.25.10:FF:000094">
    <property type="entry name" value="Laminin subunit alpha-2"/>
    <property type="match status" value="1"/>
</dbReference>
<evidence type="ECO:0000256" key="1">
    <source>
        <dbReference type="ARBA" id="ARBA00002418"/>
    </source>
</evidence>
<dbReference type="Pfam" id="PF00053">
    <property type="entry name" value="EGF_laminin"/>
    <property type="match status" value="13"/>
</dbReference>
<evidence type="ECO:0000256" key="18">
    <source>
        <dbReference type="ARBA" id="ARBA00082217"/>
    </source>
</evidence>
<dbReference type="FunFam" id="2.10.25.10:FF:000051">
    <property type="entry name" value="Laminin subunit alpha 4"/>
    <property type="match status" value="1"/>
</dbReference>
<evidence type="ECO:0000256" key="9">
    <source>
        <dbReference type="ARBA" id="ARBA00023054"/>
    </source>
</evidence>
<evidence type="ECO:0000256" key="20">
    <source>
        <dbReference type="PROSITE-ProRule" id="PRU00122"/>
    </source>
</evidence>
<dbReference type="GeneID" id="102842929"/>
<dbReference type="InterPro" id="IPR008211">
    <property type="entry name" value="Laminin_N"/>
</dbReference>
<dbReference type="FunFam" id="2.10.25.10:FF:000106">
    <property type="entry name" value="Heparan sulfate proteoglycan 2"/>
    <property type="match status" value="1"/>
</dbReference>
<dbReference type="OrthoDB" id="10011303at2759"/>
<feature type="domain" description="Laminin EGF-like" evidence="24">
    <location>
        <begin position="1413"/>
        <end position="1461"/>
    </location>
</feature>
<feature type="domain" description="Laminin EGF-like" evidence="24">
    <location>
        <begin position="858"/>
        <end position="910"/>
    </location>
</feature>
<feature type="disulfide bond" evidence="21">
    <location>
        <begin position="437"/>
        <end position="446"/>
    </location>
</feature>
<dbReference type="FunFam" id="2.10.25.10:FF:000315">
    <property type="entry name" value="Laminin subunit alpha 2"/>
    <property type="match status" value="1"/>
</dbReference>
<dbReference type="FunFam" id="2.10.25.10:FF:000128">
    <property type="entry name" value="laminin subunit alpha-2 isoform X1"/>
    <property type="match status" value="2"/>
</dbReference>
<dbReference type="FunFam" id="2.60.120.200:FF:000052">
    <property type="entry name" value="Laminin subunit alpha 2"/>
    <property type="match status" value="1"/>
</dbReference>
<evidence type="ECO:0000259" key="24">
    <source>
        <dbReference type="PROSITE" id="PS50027"/>
    </source>
</evidence>
<dbReference type="SUPFAM" id="SSF57184">
    <property type="entry name" value="Growth factor receptor domain"/>
    <property type="match status" value="1"/>
</dbReference>
<feature type="disulfide bond" evidence="21">
    <location>
        <begin position="1053"/>
        <end position="1065"/>
    </location>
</feature>
<feature type="domain" description="Laminin IV type A" evidence="25">
    <location>
        <begin position="531"/>
        <end position="716"/>
    </location>
</feature>
<dbReference type="Gene3D" id="1.10.287.950">
    <property type="entry name" value="Methyl-accepting chemotaxis protein"/>
    <property type="match status" value="1"/>
</dbReference>
<dbReference type="InterPro" id="IPR050440">
    <property type="entry name" value="Laminin/Netrin_ECM"/>
</dbReference>
<dbReference type="SMART" id="SM00180">
    <property type="entry name" value="EGF_Lam"/>
    <property type="match status" value="16"/>
</dbReference>
<evidence type="ECO:0000256" key="3">
    <source>
        <dbReference type="ARBA" id="ARBA00022525"/>
    </source>
</evidence>
<dbReference type="FunFam" id="2.60.120.200:FF:000057">
    <property type="entry name" value="Laminin subunit alpha 2"/>
    <property type="match status" value="1"/>
</dbReference>
<feature type="disulfide bond" evidence="21">
    <location>
        <begin position="1541"/>
        <end position="1550"/>
    </location>
</feature>
<feature type="disulfide bond" evidence="21">
    <location>
        <begin position="913"/>
        <end position="930"/>
    </location>
</feature>
<dbReference type="GO" id="GO:0007155">
    <property type="term" value="P:cell adhesion"/>
    <property type="evidence" value="ECO:0007669"/>
    <property type="project" value="UniProtKB-KW"/>
</dbReference>
<dbReference type="Pfam" id="PF00055">
    <property type="entry name" value="Laminin_N"/>
    <property type="match status" value="1"/>
</dbReference>
<dbReference type="Pfam" id="PF02210">
    <property type="entry name" value="Laminin_G_2"/>
    <property type="match status" value="1"/>
</dbReference>
<comment type="function">
    <text evidence="1">Binding to cells via a high affinity receptor, laminin is thought to mediate the attachment, migration and organization of cells into tissues during embryonic development by interacting with other extracellular matrix components.</text>
</comment>
<protein>
    <recommendedName>
        <fullName evidence="14">Laminin subunit alpha-2</fullName>
    </recommendedName>
    <alternativeName>
        <fullName evidence="16">Laminin M chain</fullName>
    </alternativeName>
    <alternativeName>
        <fullName evidence="17">Laminin-12 subunit alpha</fullName>
    </alternativeName>
    <alternativeName>
        <fullName evidence="18">Laminin-2 subunit alpha</fullName>
    </alternativeName>
    <alternativeName>
        <fullName evidence="19">Laminin-4 subunit alpha</fullName>
    </alternativeName>
    <alternativeName>
        <fullName evidence="15">Merosin heavy chain</fullName>
    </alternativeName>
</protein>
<feature type="domain" description="Laminin EGF-like" evidence="24">
    <location>
        <begin position="1053"/>
        <end position="1098"/>
    </location>
</feature>
<evidence type="ECO:0000256" key="15">
    <source>
        <dbReference type="ARBA" id="ARBA00076878"/>
    </source>
</evidence>
<evidence type="ECO:0000256" key="5">
    <source>
        <dbReference type="ARBA" id="ARBA00022729"/>
    </source>
</evidence>
<feature type="disulfide bond" evidence="21">
    <location>
        <begin position="894"/>
        <end position="908"/>
    </location>
</feature>
<evidence type="ECO:0000256" key="14">
    <source>
        <dbReference type="ARBA" id="ARBA00072595"/>
    </source>
</evidence>
<evidence type="ECO:0000256" key="6">
    <source>
        <dbReference type="ARBA" id="ARBA00022737"/>
    </source>
</evidence>
<feature type="disulfide bond" evidence="21">
    <location>
        <begin position="932"/>
        <end position="941"/>
    </location>
</feature>
<evidence type="ECO:0000256" key="12">
    <source>
        <dbReference type="ARBA" id="ARBA00023292"/>
    </source>
</evidence>
<dbReference type="SMART" id="SM00136">
    <property type="entry name" value="LamNT"/>
    <property type="match status" value="1"/>
</dbReference>
<evidence type="ECO:0000256" key="8">
    <source>
        <dbReference type="ARBA" id="ARBA00022889"/>
    </source>
</evidence>
<sequence>MDYYDDFFLQYCRIMPLGSAPHLFICPSFLGLFPAVLNLASNALITTNATCGEKGPEMYCKLVEHVPGQPVRNPQCRICNQNSSNHYQRHPITNAIDGKNTWWQSPSIKNGIEYHYVTITLDLQQVFQIAYVIVKAANSPRPGNWILERSLDDVEYQPWQYHAVTDTECLTLYNIYPRTGPPSYSKDDEVICTSFYSKIHPLENGEIHISLINGRPSADDPSPELLEFTSARYIRLKFQRIRTLNADLMMFAHKDPREIDPIVTRRYYYSIKDISVGGMCICYGHARACPLDPVTNKSRCECEHNTCGDSCDQCCPGFHQKPWRAGTFLTKTECEACNCHGKAEECYYDENVARRNLSLNIHGKYIGGGVCINCTQNTAGINCDTCIDGFFRPKGVSPKYPRPCQPCRCDPVGSLSDVCVKDEKRARQGLAPGSCHCKSGFGGVSCDRCLRGYRGYPDCQPCNCSARGSRNEDPCLGPCNCKENVEGGDCSRCKPGFFNLQEDNHKGCDECFCSGISNRCQSSYWTYGNIQDMSGWYLTDISGRIQMAPQQNDLDAPQQISVNNAEARQTLAQNYYWSAPALYLGNKLKAAGGQLTFTISYDLEEEEEDTERTLQFMIILEGNGLQISTAQDEVYLLPSEEHIHVISLKEELFTIHGTNVPVSRKQFMTVLANLKRLLIQTTYSLGMDAIFRLNAVSLESALPYPTDGNIAAAVEVCQCPPGYSGSSCESCWPRHRRVNGTIFGGICEPCQCFGHAESCDDITAECLNCKDHTGGPYCNECLPGFFGDPTKGTSEDCQPCACPLNTAPNNFSPTCHLDQSLGLICDECPVGYTGTRCERCAEGYFGQPSLPGGSCQPCQCNDNLDFSVPGSCDSLSGSCLICKPGTTGRYCELCADGYFGDAVDARNCQPCRCNINGSFSEVCHTKTGQCECRPNVQGWKCDECKPETFGVQSGRGCVPCNCNSFGSKSFDCEESGQCWCQPGVTGKKCDRCAHGYFKFQEGGCTACDCAHLGNNCDPKTGRCICPPNTIGEKCSKCAPNTWGYSIVSGCKVCNCSLVGSRDFQCNVNTGQCKCHPKFIGAKCTECSRGHWNYPHCDLCNCFLPGTDGSTCDPVTKKCSCGDQTGQCTCKINVEGVHCDRCRPGKFGLDAKNPLGCSSCYCFGATSQCSEAKGLIRRGITLNSEQTILPLVDEALQHTTTKGIAFQSPEIIAHMDLVKQDLHLEPFYWKLPEQFEGKKLMAYGGKLKYAIFFEAREETGFSTYNPQVIIRGGTPAHARIIVRHMAAPLNGQLTRHEIEMTEKEWKYYGDNPQISRTVTREDFLNTLYDIHYILIKATYGNILRQSRISEISMEVAEQGRITAATPPAHLIEKCDCPPGYSGLSCETCLPGFYRLPSEPVGHTPGPTLGTCVPCQCNGHSSLCDLETSKCQNCQHHTAGDFCEHCALGYYGIVKGLPNDCRQCACPLISSSNNFSPTCVMEGRDDYRCTACPRGYEGQYCERCTPGYTGSPSSPGGSCQECECDPHGSLPVPCDPVTGLCTCRPGATGQKCDGCTHWHVREGMECVFCGDECTGLLLGDLARLEQMAMTINLTGPLPAPYKMLYSLENTTQELKHLLSPQRAPERLIQVAEGNLNTLVMEMNELLTRATKVTADGEQTEQDAERTNKRAKSLGESIKELFQDAEAVNEKAIQLNETLGAQDKALERNLQALQKEIDQMMAELRRKNLDTQKELTEDELVAAEALLKKVKKLFGESRNKNEEMEKKLREKLADYNNKVDDAWDLLREATDKIREADRLSTVNQKNMTALEKMKEAVESGKQQTENTLKEGNDILAEANRLADGISSVIDYVEDIQNKLPPMSEELNEKIDDLSHAIKNRKLAEKVSQAEGHAAQLNDSSAVLDGILDEAKNISFNATAAFKAYSNIKDYIDDAEKVAKEAKGLAHEATKLATGPQGLLKEGAKGSLHKSFRILNEAKKLAKNVKDNDDDLNGLTGRLENADVRNEDLLKALNDTLGKLSAIPNDTATKLQAVKDKARQANNTAKDVLAQIKDLHQNLDGLKKNYNKLADSVAKTNAVVKDPSKNKIIADADATMKNLEQEADRLIDKLKPIKELEDNLKKNISEIKELINQARKQANSIKVSVSSGGDCIRTYKPEIKKGSYNNIVVNVKTDVADNLLFYLGSAKFIDFLAIEMRKGKVSFLWDVGSGVGRVEYPDLTIDDSYWYRIEASRTGRNGSISVRALDGPKASIMPRTYHAVSPPGYTILDVDANAMLFVGGLTGKLKKADAVRVTTFTGCMGEAYFDSKPIGLWNFREKEGDCKGCTVSPQVEDREGTIQFDGEGYAMVSRPIRWFPNISTVMFKFRTFSSSALLMYLATRDLKDFMSVELADGHIKVSYDLGSGMASIVSNQNHNDGKWRSFTLSRIQKQANISIVDIDTNQEEIIGTSSSGNNFGLDLKADDKIYFGGLPTLRNLSMKARPEVNLQKYSGCLRDIEISRTPYNILSSPDYVGITKGCSLENVYTVSFAKPGFVELAPVPIHVGTEINLSFSTKNESGIILLGSGWTLAVPRRKRRQTGQAYYAIFLNKGRLEVHLSSGARTMRKIVVKPEPSLFHDGREHSVHVERARGIFTVQVDEDRRHMQNLTMEQAIEVQKLFVGGAPLEFQPSPLRNIPPFEGCIWNLVINSVPMDFAQPVSFKNADIGRCADQKPREDENGAVSSEIVIHPEPIPSPTFPTLTPVVVHGPCAAESEPALLVRSKQFGLSKNSHIAIAFDDTKVKNRLTIEFEVRTEAESGLLFYMARINHADFATVQLRNGLPYFSYDLGSGDTKTMIPTKINDGQWHKIKISRIKQEGILYVDGITNRTLSPKKADILDVVGMLYVGGLPINYTTRRIGPVTYSIDGCIRNLQMAEAPADLEKPTSSFQVGTCFAYAQKGTYFDGTGFAIAVGGFKVGLDLLVEFEFRTTRTTGVLLGISSQKMDGMGIEMIDEKLMFHVDNGAGRFTAVYDAGIPGRLCDGQWHKVTANKIKHSIELTVDGNRVEAQSPNRASTSADTNDPVFIGGFPDGLNQFGLTTNIRFRGCIRSLRLTKGTGKPLEINFAKALELRGVQPVSCPSN</sequence>
<evidence type="ECO:0000256" key="16">
    <source>
        <dbReference type="ARBA" id="ARBA00079076"/>
    </source>
</evidence>
<dbReference type="GO" id="GO:0030334">
    <property type="term" value="P:regulation of cell migration"/>
    <property type="evidence" value="ECO:0007669"/>
    <property type="project" value="InterPro"/>
</dbReference>
<dbReference type="Pfam" id="PF06009">
    <property type="entry name" value="Laminin_II"/>
    <property type="match status" value="1"/>
</dbReference>
<dbReference type="GO" id="GO:0045995">
    <property type="term" value="P:regulation of embryonic development"/>
    <property type="evidence" value="ECO:0007669"/>
    <property type="project" value="InterPro"/>
</dbReference>
<dbReference type="Gene3D" id="2.60.120.200">
    <property type="match status" value="5"/>
</dbReference>
<feature type="domain" description="Laminin EGF-like" evidence="24">
    <location>
        <begin position="800"/>
        <end position="857"/>
    </location>
</feature>
<dbReference type="InterPro" id="IPR009254">
    <property type="entry name" value="Laminin_aI"/>
</dbReference>
<dbReference type="CDD" id="cd00110">
    <property type="entry name" value="LamG"/>
    <property type="match status" value="5"/>
</dbReference>
<evidence type="ECO:0000256" key="17">
    <source>
        <dbReference type="ARBA" id="ARBA00081478"/>
    </source>
</evidence>
<dbReference type="InterPro" id="IPR013320">
    <property type="entry name" value="ConA-like_dom_sf"/>
</dbReference>
<dbReference type="GO" id="GO:0009888">
    <property type="term" value="P:tissue development"/>
    <property type="evidence" value="ECO:0007669"/>
    <property type="project" value="TreeGrafter"/>
</dbReference>
<keyword evidence="7" id="KW-0084">Basement membrane</keyword>
<dbReference type="PANTHER" id="PTHR10574">
    <property type="entry name" value="NETRIN/LAMININ-RELATED"/>
    <property type="match status" value="1"/>
</dbReference>
<dbReference type="InterPro" id="IPR000034">
    <property type="entry name" value="Laminin_IV"/>
</dbReference>
<dbReference type="InterPro" id="IPR009030">
    <property type="entry name" value="Growth_fac_rcpt_cys_sf"/>
</dbReference>
<dbReference type="PROSITE" id="PS50027">
    <property type="entry name" value="EGF_LAM_2"/>
    <property type="match status" value="12"/>
</dbReference>
<dbReference type="InterPro" id="IPR002049">
    <property type="entry name" value="LE_dom"/>
</dbReference>
<dbReference type="FunFam" id="2.10.25.10:FF:000512">
    <property type="entry name" value="Laminin subunit alpha 1"/>
    <property type="match status" value="1"/>
</dbReference>
<dbReference type="GO" id="GO:0005604">
    <property type="term" value="C:basement membrane"/>
    <property type="evidence" value="ECO:0007669"/>
    <property type="project" value="UniProtKB-SubCell"/>
</dbReference>
<dbReference type="GO" id="GO:0005576">
    <property type="term" value="C:extracellular region"/>
    <property type="evidence" value="ECO:0007669"/>
    <property type="project" value="UniProtKB-ARBA"/>
</dbReference>
<feature type="domain" description="Laminin G" evidence="23">
    <location>
        <begin position="2932"/>
        <end position="3112"/>
    </location>
</feature>
<dbReference type="RefSeq" id="XP_006834790.1">
    <property type="nucleotide sequence ID" value="XM_006834727.1"/>
</dbReference>
<dbReference type="FunFam" id="2.10.25.10:FF:000069">
    <property type="entry name" value="Laminin subunit alpha 1"/>
    <property type="match status" value="1"/>
</dbReference>
<dbReference type="CDD" id="cd00055">
    <property type="entry name" value="EGF_Lam"/>
    <property type="match status" value="15"/>
</dbReference>
<keyword evidence="8" id="KW-0130">Cell adhesion</keyword>
<evidence type="ECO:0000256" key="22">
    <source>
        <dbReference type="SAM" id="Coils"/>
    </source>
</evidence>
<proteinExistence type="predicted"/>
<dbReference type="FunFam" id="2.60.120.200:FF:000065">
    <property type="entry name" value="Laminin subunit alpha 2"/>
    <property type="match status" value="1"/>
</dbReference>
<dbReference type="Pfam" id="PF24973">
    <property type="entry name" value="EGF_LMN_ATRN"/>
    <property type="match status" value="2"/>
</dbReference>
<feature type="domain" description="Laminin EGF-like" evidence="24">
    <location>
        <begin position="960"/>
        <end position="1006"/>
    </location>
</feature>
<feature type="domain" description="Laminin EGF-like" evidence="24">
    <location>
        <begin position="462"/>
        <end position="510"/>
    </location>
</feature>
<feature type="domain" description="Laminin EGF-like" evidence="24">
    <location>
        <begin position="1520"/>
        <end position="1566"/>
    </location>
</feature>
<dbReference type="FunFam" id="2.10.25.10:FF:000242">
    <property type="entry name" value="Laminin subunit alpha 1"/>
    <property type="match status" value="2"/>
</dbReference>